<dbReference type="GO" id="GO:0016887">
    <property type="term" value="F:ATP hydrolysis activity"/>
    <property type="evidence" value="ECO:0007669"/>
    <property type="project" value="TreeGrafter"/>
</dbReference>
<dbReference type="Gene3D" id="3.40.50.300">
    <property type="entry name" value="P-loop containing nucleotide triphosphate hydrolases"/>
    <property type="match status" value="1"/>
</dbReference>
<evidence type="ECO:0000256" key="2">
    <source>
        <dbReference type="ARBA" id="ARBA00022840"/>
    </source>
</evidence>
<evidence type="ECO:0000313" key="4">
    <source>
        <dbReference type="EMBL" id="MBB4017206.1"/>
    </source>
</evidence>
<dbReference type="Proteomes" id="UP000577362">
    <property type="component" value="Unassembled WGS sequence"/>
</dbReference>
<evidence type="ECO:0000313" key="5">
    <source>
        <dbReference type="Proteomes" id="UP000577362"/>
    </source>
</evidence>
<dbReference type="Gene3D" id="3.40.50.2300">
    <property type="match status" value="1"/>
</dbReference>
<name>A0A840C2N9_9HYPH</name>
<organism evidence="4 5">
    <name type="scientific">Chelatococcus caeni</name>
    <dbReference type="NCBI Taxonomy" id="1348468"/>
    <lineage>
        <taxon>Bacteria</taxon>
        <taxon>Pseudomonadati</taxon>
        <taxon>Pseudomonadota</taxon>
        <taxon>Alphaproteobacteria</taxon>
        <taxon>Hyphomicrobiales</taxon>
        <taxon>Chelatococcaceae</taxon>
        <taxon>Chelatococcus</taxon>
    </lineage>
</organism>
<dbReference type="SUPFAM" id="SSF52540">
    <property type="entry name" value="P-loop containing nucleoside triphosphate hydrolases"/>
    <property type="match status" value="1"/>
</dbReference>
<dbReference type="GO" id="GO:0051782">
    <property type="term" value="P:negative regulation of cell division"/>
    <property type="evidence" value="ECO:0007669"/>
    <property type="project" value="TreeGrafter"/>
</dbReference>
<accession>A0A840C2N9</accession>
<proteinExistence type="predicted"/>
<protein>
    <submittedName>
        <fullName evidence="4">Pilus assembly protein CpaE</fullName>
    </submittedName>
</protein>
<dbReference type="InterPro" id="IPR050625">
    <property type="entry name" value="ParA/MinD_ATPase"/>
</dbReference>
<dbReference type="InterPro" id="IPR027417">
    <property type="entry name" value="P-loop_NTPase"/>
</dbReference>
<evidence type="ECO:0000256" key="1">
    <source>
        <dbReference type="ARBA" id="ARBA00022741"/>
    </source>
</evidence>
<dbReference type="RefSeq" id="WP_183316621.1">
    <property type="nucleotide sequence ID" value="NZ_JACIEN010000002.1"/>
</dbReference>
<keyword evidence="5" id="KW-1185">Reference proteome</keyword>
<gene>
    <name evidence="4" type="ORF">GGR16_002235</name>
</gene>
<dbReference type="GO" id="GO:0005829">
    <property type="term" value="C:cytosol"/>
    <property type="evidence" value="ECO:0007669"/>
    <property type="project" value="TreeGrafter"/>
</dbReference>
<keyword evidence="1" id="KW-0547">Nucleotide-binding</keyword>
<dbReference type="EMBL" id="JACIEN010000002">
    <property type="protein sequence ID" value="MBB4017206.1"/>
    <property type="molecule type" value="Genomic_DNA"/>
</dbReference>
<reference evidence="4 5" key="1">
    <citation type="submission" date="2020-08" db="EMBL/GenBank/DDBJ databases">
        <title>Genomic Encyclopedia of Type Strains, Phase IV (KMG-IV): sequencing the most valuable type-strain genomes for metagenomic binning, comparative biology and taxonomic classification.</title>
        <authorList>
            <person name="Goeker M."/>
        </authorList>
    </citation>
    <scope>NUCLEOTIDE SEQUENCE [LARGE SCALE GENOMIC DNA]</scope>
    <source>
        <strain evidence="4 5">DSM 103737</strain>
    </source>
</reference>
<comment type="caution">
    <text evidence="4">The sequence shown here is derived from an EMBL/GenBank/DDBJ whole genome shotgun (WGS) entry which is preliminary data.</text>
</comment>
<dbReference type="AlphaFoldDB" id="A0A840C2N9"/>
<feature type="domain" description="AAA" evidence="3">
    <location>
        <begin position="154"/>
        <end position="315"/>
    </location>
</feature>
<evidence type="ECO:0000259" key="3">
    <source>
        <dbReference type="Pfam" id="PF13614"/>
    </source>
</evidence>
<dbReference type="PANTHER" id="PTHR43384">
    <property type="entry name" value="SEPTUM SITE-DETERMINING PROTEIN MIND HOMOLOG, CHLOROPLASTIC-RELATED"/>
    <property type="match status" value="1"/>
</dbReference>
<keyword evidence="2" id="KW-0067">ATP-binding</keyword>
<dbReference type="GO" id="GO:0005524">
    <property type="term" value="F:ATP binding"/>
    <property type="evidence" value="ECO:0007669"/>
    <property type="project" value="UniProtKB-KW"/>
</dbReference>
<dbReference type="Pfam" id="PF13614">
    <property type="entry name" value="AAA_31"/>
    <property type="match status" value="1"/>
</dbReference>
<dbReference type="PANTHER" id="PTHR43384:SF6">
    <property type="entry name" value="SEPTUM SITE-DETERMINING PROTEIN MIND HOMOLOG, CHLOROPLASTIC"/>
    <property type="match status" value="1"/>
</dbReference>
<sequence>MASAQDLTRSETGERLIAPVPRITIEAFCETPAVAAVMEIVAADRRLARAQTKLAMGGASAAVEAFRHAPTPNVIILETNSDREAILTHLDSLSEVCDVGTRVLVVGHVNDVQLYRELVRRGVSDYLIAPLSVVDTIAAISELFATPGAEPLGRTIAVVGAKGGVGASTVAHNLGWSIARSAHLATVIADLDIAFGTAGLDFNQDPPQGIAEAVFSPDRIDANLVDRLLSRCSDNLSLLAAPAVLDRTCDLNESAFDQLVDVLRASIPAIVLDLPHVWTAWLRRVLIAADEVVIVAEPDLANLRNAKNLADLLRQTRPNDRKPRLVLNRVGVPKRPEIAAADFLKAFDAELAATIPFDAQLFGTAANGGQMLSEVQPSGKVPAVFDELAAAITGRAEQRRARAGAFLSPIIARLARRKS</sequence>
<dbReference type="GO" id="GO:0009898">
    <property type="term" value="C:cytoplasmic side of plasma membrane"/>
    <property type="evidence" value="ECO:0007669"/>
    <property type="project" value="TreeGrafter"/>
</dbReference>
<dbReference type="InterPro" id="IPR025669">
    <property type="entry name" value="AAA_dom"/>
</dbReference>